<feature type="region of interest" description="Disordered" evidence="1">
    <location>
        <begin position="82"/>
        <end position="110"/>
    </location>
</feature>
<gene>
    <name evidence="2" type="ORF">PAC_11595</name>
</gene>
<dbReference type="AlphaFoldDB" id="A0A1L7X9I3"/>
<accession>A0A1L7X9I3</accession>
<evidence type="ECO:0000313" key="3">
    <source>
        <dbReference type="Proteomes" id="UP000184330"/>
    </source>
</evidence>
<keyword evidence="3" id="KW-1185">Reference proteome</keyword>
<organism evidence="2 3">
    <name type="scientific">Phialocephala subalpina</name>
    <dbReference type="NCBI Taxonomy" id="576137"/>
    <lineage>
        <taxon>Eukaryota</taxon>
        <taxon>Fungi</taxon>
        <taxon>Dikarya</taxon>
        <taxon>Ascomycota</taxon>
        <taxon>Pezizomycotina</taxon>
        <taxon>Leotiomycetes</taxon>
        <taxon>Helotiales</taxon>
        <taxon>Mollisiaceae</taxon>
        <taxon>Phialocephala</taxon>
        <taxon>Phialocephala fortinii species complex</taxon>
    </lineage>
</organism>
<reference evidence="2 3" key="1">
    <citation type="submission" date="2016-03" db="EMBL/GenBank/DDBJ databases">
        <authorList>
            <person name="Ploux O."/>
        </authorList>
    </citation>
    <scope>NUCLEOTIDE SEQUENCE [LARGE SCALE GENOMIC DNA]</scope>
    <source>
        <strain evidence="2 3">UAMH 11012</strain>
    </source>
</reference>
<name>A0A1L7X9I3_9HELO</name>
<protein>
    <submittedName>
        <fullName evidence="2">Uncharacterized protein</fullName>
    </submittedName>
</protein>
<evidence type="ECO:0000256" key="1">
    <source>
        <dbReference type="SAM" id="MobiDB-lite"/>
    </source>
</evidence>
<proteinExistence type="predicted"/>
<evidence type="ECO:0000313" key="2">
    <source>
        <dbReference type="EMBL" id="CZR61698.1"/>
    </source>
</evidence>
<dbReference type="Proteomes" id="UP000184330">
    <property type="component" value="Unassembled WGS sequence"/>
</dbReference>
<dbReference type="EMBL" id="FJOG01000019">
    <property type="protein sequence ID" value="CZR61698.1"/>
    <property type="molecule type" value="Genomic_DNA"/>
</dbReference>
<sequence length="129" mass="14014">MRNGVGRRGIVTKAENEWVDVDDDDTESSSLEGKLKISWVLERALGPIGARGGVWFGVGGAGSRATGDTLYRRFRAVESARGLGSGDKTEGRRQVDLAVGAGESREGDGMSGEWWKYVGEEFNDVEEFK</sequence>